<gene>
    <name evidence="2" type="ORF">BIW11_10105</name>
</gene>
<feature type="chain" id="PRO_5012484005" description="Secreted protein" evidence="1">
    <location>
        <begin position="36"/>
        <end position="98"/>
    </location>
</feature>
<keyword evidence="1" id="KW-0732">Signal</keyword>
<sequence length="98" mass="11505">MLMLVSQMKLSLWVRQLLIIVILDTSFLDHRQGNAQKMRPGYLRGYLFVVSERKPRQINASILWFIHIQTRYDNGSYTNVPKNMINNVQSLITLLINN</sequence>
<organism evidence="2 3">
    <name type="scientific">Tropilaelaps mercedesae</name>
    <dbReference type="NCBI Taxonomy" id="418985"/>
    <lineage>
        <taxon>Eukaryota</taxon>
        <taxon>Metazoa</taxon>
        <taxon>Ecdysozoa</taxon>
        <taxon>Arthropoda</taxon>
        <taxon>Chelicerata</taxon>
        <taxon>Arachnida</taxon>
        <taxon>Acari</taxon>
        <taxon>Parasitiformes</taxon>
        <taxon>Mesostigmata</taxon>
        <taxon>Gamasina</taxon>
        <taxon>Dermanyssoidea</taxon>
        <taxon>Laelapidae</taxon>
        <taxon>Tropilaelaps</taxon>
    </lineage>
</organism>
<dbReference type="Proteomes" id="UP000192247">
    <property type="component" value="Unassembled WGS sequence"/>
</dbReference>
<accession>A0A1V9XHH0</accession>
<dbReference type="InParanoid" id="A0A1V9XHH0"/>
<evidence type="ECO:0000313" key="2">
    <source>
        <dbReference type="EMBL" id="OQR72871.1"/>
    </source>
</evidence>
<evidence type="ECO:0000313" key="3">
    <source>
        <dbReference type="Proteomes" id="UP000192247"/>
    </source>
</evidence>
<protein>
    <recommendedName>
        <fullName evidence="4">Secreted protein</fullName>
    </recommendedName>
</protein>
<evidence type="ECO:0008006" key="4">
    <source>
        <dbReference type="Google" id="ProtNLM"/>
    </source>
</evidence>
<feature type="signal peptide" evidence="1">
    <location>
        <begin position="1"/>
        <end position="35"/>
    </location>
</feature>
<dbReference type="AlphaFoldDB" id="A0A1V9XHH0"/>
<name>A0A1V9XHH0_9ACAR</name>
<proteinExistence type="predicted"/>
<keyword evidence="3" id="KW-1185">Reference proteome</keyword>
<comment type="caution">
    <text evidence="2">The sequence shown here is derived from an EMBL/GenBank/DDBJ whole genome shotgun (WGS) entry which is preliminary data.</text>
</comment>
<evidence type="ECO:0000256" key="1">
    <source>
        <dbReference type="SAM" id="SignalP"/>
    </source>
</evidence>
<dbReference type="EMBL" id="MNPL01010888">
    <property type="protein sequence ID" value="OQR72871.1"/>
    <property type="molecule type" value="Genomic_DNA"/>
</dbReference>
<reference evidence="2 3" key="1">
    <citation type="journal article" date="2017" name="Gigascience">
        <title>Draft genome of the honey bee ectoparasitic mite, Tropilaelaps mercedesae, is shaped by the parasitic life history.</title>
        <authorList>
            <person name="Dong X."/>
            <person name="Armstrong S.D."/>
            <person name="Xia D."/>
            <person name="Makepeace B.L."/>
            <person name="Darby A.C."/>
            <person name="Kadowaki T."/>
        </authorList>
    </citation>
    <scope>NUCLEOTIDE SEQUENCE [LARGE SCALE GENOMIC DNA]</scope>
    <source>
        <strain evidence="2">Wuxi-XJTLU</strain>
    </source>
</reference>